<proteinExistence type="predicted"/>
<evidence type="ECO:0000256" key="1">
    <source>
        <dbReference type="SAM" id="MobiDB-lite"/>
    </source>
</evidence>
<organism evidence="2 3">
    <name type="scientific">Rhodococcus pyridinivorans AK37</name>
    <dbReference type="NCBI Taxonomy" id="1114960"/>
    <lineage>
        <taxon>Bacteria</taxon>
        <taxon>Bacillati</taxon>
        <taxon>Actinomycetota</taxon>
        <taxon>Actinomycetes</taxon>
        <taxon>Mycobacteriales</taxon>
        <taxon>Nocardiaceae</taxon>
        <taxon>Rhodococcus</taxon>
    </lineage>
</organism>
<evidence type="ECO:0008006" key="4">
    <source>
        <dbReference type="Google" id="ProtNLM"/>
    </source>
</evidence>
<dbReference type="Proteomes" id="UP000005064">
    <property type="component" value="Unassembled WGS sequence"/>
</dbReference>
<evidence type="ECO:0000313" key="3">
    <source>
        <dbReference type="Proteomes" id="UP000005064"/>
    </source>
</evidence>
<evidence type="ECO:0000313" key="2">
    <source>
        <dbReference type="EMBL" id="EHK82999.1"/>
    </source>
</evidence>
<protein>
    <recommendedName>
        <fullName evidence="4">Alpha/beta hydrolase</fullName>
    </recommendedName>
</protein>
<feature type="region of interest" description="Disordered" evidence="1">
    <location>
        <begin position="1"/>
        <end position="22"/>
    </location>
</feature>
<accession>H0JSN4</accession>
<dbReference type="EMBL" id="AHBW01000043">
    <property type="protein sequence ID" value="EHK82999.1"/>
    <property type="molecule type" value="Genomic_DNA"/>
</dbReference>
<dbReference type="Gene3D" id="3.40.50.1820">
    <property type="entry name" value="alpha/beta hydrolase"/>
    <property type="match status" value="1"/>
</dbReference>
<dbReference type="SUPFAM" id="SSF53474">
    <property type="entry name" value="alpha/beta-Hydrolases"/>
    <property type="match status" value="1"/>
</dbReference>
<dbReference type="AlphaFoldDB" id="H0JSN4"/>
<name>H0JSN4_9NOCA</name>
<dbReference type="PATRIC" id="fig|1114960.4.peg.2750"/>
<sequence>MEPMHSRPSYRRTGSGEPLPLLHGIGATMDEFSTLVPHLAEHFTC</sequence>
<comment type="caution">
    <text evidence="2">The sequence shown here is derived from an EMBL/GenBank/DDBJ whole genome shotgun (WGS) entry which is preliminary data.</text>
</comment>
<reference evidence="2 3" key="1">
    <citation type="submission" date="2011-12" db="EMBL/GenBank/DDBJ databases">
        <authorList>
            <person name="Kriszt B."/>
            <person name="Tancsics A."/>
            <person name="Cserhati M."/>
            <person name="Toth A."/>
            <person name="Nagy I."/>
            <person name="Horvath B."/>
            <person name="Tamura T."/>
            <person name="Kukolya J."/>
            <person name="Szoboszlay S."/>
        </authorList>
    </citation>
    <scope>NUCLEOTIDE SEQUENCE [LARGE SCALE GENOMIC DNA]</scope>
    <source>
        <strain evidence="2 3">AK37</strain>
    </source>
</reference>
<dbReference type="InterPro" id="IPR029058">
    <property type="entry name" value="AB_hydrolase_fold"/>
</dbReference>
<gene>
    <name evidence="2" type="ORF">AK37_13474</name>
</gene>